<comment type="caution">
    <text evidence="1">The sequence shown here is derived from an EMBL/GenBank/DDBJ whole genome shotgun (WGS) entry which is preliminary data.</text>
</comment>
<dbReference type="Proteomes" id="UP000245207">
    <property type="component" value="Unassembled WGS sequence"/>
</dbReference>
<dbReference type="EMBL" id="PKPP01020693">
    <property type="protein sequence ID" value="PWA35096.1"/>
    <property type="molecule type" value="Genomic_DNA"/>
</dbReference>
<reference evidence="1 2" key="1">
    <citation type="journal article" date="2018" name="Mol. Plant">
        <title>The genome of Artemisia annua provides insight into the evolution of Asteraceae family and artemisinin biosynthesis.</title>
        <authorList>
            <person name="Shen Q."/>
            <person name="Zhang L."/>
            <person name="Liao Z."/>
            <person name="Wang S."/>
            <person name="Yan T."/>
            <person name="Shi P."/>
            <person name="Liu M."/>
            <person name="Fu X."/>
            <person name="Pan Q."/>
            <person name="Wang Y."/>
            <person name="Lv Z."/>
            <person name="Lu X."/>
            <person name="Zhang F."/>
            <person name="Jiang W."/>
            <person name="Ma Y."/>
            <person name="Chen M."/>
            <person name="Hao X."/>
            <person name="Li L."/>
            <person name="Tang Y."/>
            <person name="Lv G."/>
            <person name="Zhou Y."/>
            <person name="Sun X."/>
            <person name="Brodelius P.E."/>
            <person name="Rose J.K.C."/>
            <person name="Tang K."/>
        </authorList>
    </citation>
    <scope>NUCLEOTIDE SEQUENCE [LARGE SCALE GENOMIC DNA]</scope>
    <source>
        <strain evidence="2">cv. Huhao1</strain>
        <tissue evidence="1">Leaf</tissue>
    </source>
</reference>
<sequence length="129" mass="14436">MMVDEGCYWSMVGKEVCGGTLQYSTSSGEGQVSLCISHGEKEGVDSRVVLKDLKEAQCFVKLMVVVNVVYLPVAPKVLKVLLHYVKATEEESDAYMKEAGFAQKVCMVGLIIVWLMVVERDTWYIETLF</sequence>
<dbReference type="AlphaFoldDB" id="A0A2U1KEA2"/>
<accession>A0A2U1KEA2</accession>
<evidence type="ECO:0000313" key="1">
    <source>
        <dbReference type="EMBL" id="PWA35096.1"/>
    </source>
</evidence>
<keyword evidence="2" id="KW-1185">Reference proteome</keyword>
<organism evidence="1 2">
    <name type="scientific">Artemisia annua</name>
    <name type="common">Sweet wormwood</name>
    <dbReference type="NCBI Taxonomy" id="35608"/>
    <lineage>
        <taxon>Eukaryota</taxon>
        <taxon>Viridiplantae</taxon>
        <taxon>Streptophyta</taxon>
        <taxon>Embryophyta</taxon>
        <taxon>Tracheophyta</taxon>
        <taxon>Spermatophyta</taxon>
        <taxon>Magnoliopsida</taxon>
        <taxon>eudicotyledons</taxon>
        <taxon>Gunneridae</taxon>
        <taxon>Pentapetalae</taxon>
        <taxon>asterids</taxon>
        <taxon>campanulids</taxon>
        <taxon>Asterales</taxon>
        <taxon>Asteraceae</taxon>
        <taxon>Asteroideae</taxon>
        <taxon>Anthemideae</taxon>
        <taxon>Artemisiinae</taxon>
        <taxon>Artemisia</taxon>
    </lineage>
</organism>
<evidence type="ECO:0000313" key="2">
    <source>
        <dbReference type="Proteomes" id="UP000245207"/>
    </source>
</evidence>
<protein>
    <submittedName>
        <fullName evidence="1">Uncharacterized protein</fullName>
    </submittedName>
</protein>
<name>A0A2U1KEA2_ARTAN</name>
<gene>
    <name evidence="1" type="ORF">CTI12_AA590900</name>
</gene>
<proteinExistence type="predicted"/>